<dbReference type="InterPro" id="IPR003675">
    <property type="entry name" value="Rce1/LyrA-like_dom"/>
</dbReference>
<proteinExistence type="inferred from homology"/>
<keyword evidence="5" id="KW-1185">Reference proteome</keyword>
<feature type="domain" description="CAAX prenyl protease 2/Lysostaphin resistance protein A-like" evidence="3">
    <location>
        <begin position="101"/>
        <end position="205"/>
    </location>
</feature>
<keyword evidence="2" id="KW-0812">Transmembrane</keyword>
<name>A0ABY5BXX6_9LACO</name>
<dbReference type="PANTHER" id="PTHR39430:SF1">
    <property type="entry name" value="PROTEASE"/>
    <property type="match status" value="1"/>
</dbReference>
<dbReference type="EMBL" id="CP097121">
    <property type="protein sequence ID" value="USS90690.1"/>
    <property type="molecule type" value="Genomic_DNA"/>
</dbReference>
<dbReference type="GO" id="GO:0008237">
    <property type="term" value="F:metallopeptidase activity"/>
    <property type="evidence" value="ECO:0007669"/>
    <property type="project" value="UniProtKB-KW"/>
</dbReference>
<protein>
    <submittedName>
        <fullName evidence="4">CPBP family intramembrane metalloprotease</fullName>
    </submittedName>
</protein>
<comment type="similarity">
    <text evidence="1">Belongs to the UPF0177 family.</text>
</comment>
<dbReference type="PANTHER" id="PTHR39430">
    <property type="entry name" value="MEMBRANE-ASSOCIATED PROTEASE-RELATED"/>
    <property type="match status" value="1"/>
</dbReference>
<sequence length="256" mass="29026">MTNHFHLKIGLTLIIYIGLILGLNFFHRLVVPQLSRTVILSIALPIMWLALTLLNHFYLHQPLFYYHRLTQSEWKNSWPSLGVTGMLIILMTLPVSFHLNLQTFLMALNAGILEELCFRGLIFPLTLQLFGAQYSPIATTRLAILTSSALFSFLHILNLMTLGQALLPTILQISFTFCLGTITAILYFQTRNLWLAMGLHFWVDVTNNALQINSIWGFISIIIVCLGLVSCLLLGLVRSTKCEHNLQAFQLKKIAK</sequence>
<evidence type="ECO:0000259" key="3">
    <source>
        <dbReference type="Pfam" id="PF02517"/>
    </source>
</evidence>
<accession>A0ABY5BXX6</accession>
<feature type="transmembrane region" description="Helical" evidence="2">
    <location>
        <begin position="142"/>
        <end position="162"/>
    </location>
</feature>
<evidence type="ECO:0000313" key="5">
    <source>
        <dbReference type="Proteomes" id="UP001056164"/>
    </source>
</evidence>
<keyword evidence="2" id="KW-1133">Transmembrane helix</keyword>
<evidence type="ECO:0000256" key="2">
    <source>
        <dbReference type="SAM" id="Phobius"/>
    </source>
</evidence>
<keyword evidence="4" id="KW-0378">Hydrolase</keyword>
<feature type="transmembrane region" description="Helical" evidence="2">
    <location>
        <begin position="215"/>
        <end position="237"/>
    </location>
</feature>
<keyword evidence="4" id="KW-0645">Protease</keyword>
<keyword evidence="2" id="KW-0472">Membrane</keyword>
<gene>
    <name evidence="4" type="ORF">M3M37_00205</name>
</gene>
<organism evidence="4 5">
    <name type="scientific">Fructilactobacillus carniphilus</name>
    <dbReference type="NCBI Taxonomy" id="2940297"/>
    <lineage>
        <taxon>Bacteria</taxon>
        <taxon>Bacillati</taxon>
        <taxon>Bacillota</taxon>
        <taxon>Bacilli</taxon>
        <taxon>Lactobacillales</taxon>
        <taxon>Lactobacillaceae</taxon>
        <taxon>Fructilactobacillus</taxon>
    </lineage>
</organism>
<feature type="transmembrane region" description="Helical" evidence="2">
    <location>
        <begin position="169"/>
        <end position="188"/>
    </location>
</feature>
<dbReference type="RefSeq" id="WP_252795203.1">
    <property type="nucleotide sequence ID" value="NZ_CP097121.1"/>
</dbReference>
<feature type="transmembrane region" description="Helical" evidence="2">
    <location>
        <begin position="38"/>
        <end position="58"/>
    </location>
</feature>
<feature type="transmembrane region" description="Helical" evidence="2">
    <location>
        <begin position="6"/>
        <end position="26"/>
    </location>
</feature>
<dbReference type="Proteomes" id="UP001056164">
    <property type="component" value="Chromosome"/>
</dbReference>
<reference evidence="4" key="1">
    <citation type="submission" date="2022-05" db="EMBL/GenBank/DDBJ databases">
        <authorList>
            <person name="Oliphant S.A."/>
            <person name="Watson-Haigh N.S."/>
            <person name="Sumby K.M."/>
            <person name="Gardner J.M."/>
            <person name="Jiranek V."/>
        </authorList>
    </citation>
    <scope>NUCLEOTIDE SEQUENCE</scope>
    <source>
        <strain evidence="4">KI4_A6</strain>
    </source>
</reference>
<evidence type="ECO:0000256" key="1">
    <source>
        <dbReference type="ARBA" id="ARBA00009067"/>
    </source>
</evidence>
<dbReference type="Pfam" id="PF02517">
    <property type="entry name" value="Rce1-like"/>
    <property type="match status" value="1"/>
</dbReference>
<keyword evidence="4" id="KW-0482">Metalloprotease</keyword>
<evidence type="ECO:0000313" key="4">
    <source>
        <dbReference type="EMBL" id="USS90690.1"/>
    </source>
</evidence>
<feature type="transmembrane region" description="Helical" evidence="2">
    <location>
        <begin position="78"/>
        <end position="97"/>
    </location>
</feature>